<keyword evidence="2" id="KW-1133">Transmembrane helix</keyword>
<dbReference type="EMBL" id="JAGZSV010000064">
    <property type="protein sequence ID" value="MBS6940762.1"/>
    <property type="molecule type" value="Genomic_DNA"/>
</dbReference>
<feature type="region of interest" description="Disordered" evidence="1">
    <location>
        <begin position="49"/>
        <end position="141"/>
    </location>
</feature>
<evidence type="ECO:0000313" key="4">
    <source>
        <dbReference type="Proteomes" id="UP000727506"/>
    </source>
</evidence>
<accession>A0A943UT42</accession>
<feature type="compositionally biased region" description="Basic and acidic residues" evidence="1">
    <location>
        <begin position="71"/>
        <end position="80"/>
    </location>
</feature>
<feature type="compositionally biased region" description="Low complexity" evidence="1">
    <location>
        <begin position="98"/>
        <end position="122"/>
    </location>
</feature>
<reference evidence="3" key="1">
    <citation type="submission" date="2021-02" db="EMBL/GenBank/DDBJ databases">
        <title>Infant gut strain persistence is associated with maternal origin, phylogeny, and functional potential including surface adhesion and iron acquisition.</title>
        <authorList>
            <person name="Lou Y.C."/>
        </authorList>
    </citation>
    <scope>NUCLEOTIDE SEQUENCE</scope>
    <source>
        <strain evidence="3">L2_039_000G1_dasL2_039_000G1_concoct_11</strain>
    </source>
</reference>
<dbReference type="AlphaFoldDB" id="A0A943UT42"/>
<sequence>MAARKGGPHPFGGIAGSVHIKKNTAGTSNEISLSVLDGLKSQADDRLGEADPKVKLGDLSLFTVPSKKERRLPGKDERRVTPQTASLGPASAAEKKAAPQAVSSARKRSGSSAPSGGKASRAQRNRERALKDPEKEIKRRKKNRRFRRFAMRACAVAACCACIAAGVVFAADLYEKHQSNLSLLSQAFDELEKADMLVLNMDDMVMEETVESSSSEDIDALDQGMDDAHVHLNAACAFADQAASEMGDSAGKDAAGQVEVSADARRDMMQYAEALLHADREAKDAVDAVEECWDLVVQADGLMKEAAELVSDTTEENVRASQGKSEEAIEALSQAQESLVRAQEGYPSADFSALSAFIEKKKEQNGYALASDDAIYIQDKATAESFNEKYNQADAEAIELARALPEKPAQPILDRLDAQTSQTRASYLDARKRAAESDAFIRDYLGQPGR</sequence>
<feature type="transmembrane region" description="Helical" evidence="2">
    <location>
        <begin position="149"/>
        <end position="171"/>
    </location>
</feature>
<gene>
    <name evidence="3" type="ORF">KH142_04640</name>
</gene>
<keyword evidence="2" id="KW-0812">Transmembrane</keyword>
<evidence type="ECO:0000256" key="2">
    <source>
        <dbReference type="SAM" id="Phobius"/>
    </source>
</evidence>
<protein>
    <submittedName>
        <fullName evidence="3">Uncharacterized protein</fullName>
    </submittedName>
</protein>
<feature type="compositionally biased region" description="Basic and acidic residues" evidence="1">
    <location>
        <begin position="124"/>
        <end position="137"/>
    </location>
</feature>
<evidence type="ECO:0000256" key="1">
    <source>
        <dbReference type="SAM" id="MobiDB-lite"/>
    </source>
</evidence>
<name>A0A943UT42_9ACTN</name>
<dbReference type="Proteomes" id="UP000727506">
    <property type="component" value="Unassembled WGS sequence"/>
</dbReference>
<comment type="caution">
    <text evidence="3">The sequence shown here is derived from an EMBL/GenBank/DDBJ whole genome shotgun (WGS) entry which is preliminary data.</text>
</comment>
<organism evidence="3 4">
    <name type="scientific">Slackia piriformis</name>
    <dbReference type="NCBI Taxonomy" id="626934"/>
    <lineage>
        <taxon>Bacteria</taxon>
        <taxon>Bacillati</taxon>
        <taxon>Actinomycetota</taxon>
        <taxon>Coriobacteriia</taxon>
        <taxon>Eggerthellales</taxon>
        <taxon>Eggerthellaceae</taxon>
        <taxon>Slackia</taxon>
    </lineage>
</organism>
<proteinExistence type="predicted"/>
<keyword evidence="2" id="KW-0472">Membrane</keyword>
<evidence type="ECO:0000313" key="3">
    <source>
        <dbReference type="EMBL" id="MBS6940762.1"/>
    </source>
</evidence>